<organism evidence="2 3">
    <name type="scientific">Bradyrhizobium neotropicale</name>
    <dbReference type="NCBI Taxonomy" id="1497615"/>
    <lineage>
        <taxon>Bacteria</taxon>
        <taxon>Pseudomonadati</taxon>
        <taxon>Pseudomonadota</taxon>
        <taxon>Alphaproteobacteria</taxon>
        <taxon>Hyphomicrobiales</taxon>
        <taxon>Nitrobacteraceae</taxon>
        <taxon>Bradyrhizobium</taxon>
    </lineage>
</organism>
<evidence type="ECO:0000313" key="3">
    <source>
        <dbReference type="Proteomes" id="UP000077173"/>
    </source>
</evidence>
<proteinExistence type="predicted"/>
<dbReference type="GO" id="GO:0003824">
    <property type="term" value="F:catalytic activity"/>
    <property type="evidence" value="ECO:0007669"/>
    <property type="project" value="InterPro"/>
</dbReference>
<dbReference type="EMBL" id="LSEF01000118">
    <property type="protein sequence ID" value="OAF06921.1"/>
    <property type="molecule type" value="Genomic_DNA"/>
</dbReference>
<dbReference type="Pfam" id="PF02543">
    <property type="entry name" value="Carbam_trans_N"/>
    <property type="match status" value="1"/>
</dbReference>
<evidence type="ECO:0000313" key="2">
    <source>
        <dbReference type="EMBL" id="OAF06921.1"/>
    </source>
</evidence>
<dbReference type="InterPro" id="IPR003696">
    <property type="entry name" value="Carbtransf_dom"/>
</dbReference>
<reference evidence="2 3" key="1">
    <citation type="submission" date="2016-02" db="EMBL/GenBank/DDBJ databases">
        <title>Draft genome sequence of the strain BR 10247T Bradyrhizobium neotropicale isolated from nodules of Centrolobium paraense.</title>
        <authorList>
            <person name="Simoes-Araujo J.L."/>
            <person name="Barauna A.C."/>
            <person name="Silva K."/>
            <person name="Zilli J.E."/>
        </authorList>
    </citation>
    <scope>NUCLEOTIDE SEQUENCE [LARGE SCALE GENOMIC DNA]</scope>
    <source>
        <strain evidence="2 3">BR 10247</strain>
    </source>
</reference>
<feature type="domain" description="Carbamoyltransferase" evidence="1">
    <location>
        <begin position="2"/>
        <end position="67"/>
    </location>
</feature>
<evidence type="ECO:0000259" key="1">
    <source>
        <dbReference type="Pfam" id="PF02543"/>
    </source>
</evidence>
<accession>A0A176YLJ5</accession>
<protein>
    <recommendedName>
        <fullName evidence="1">Carbamoyltransferase domain-containing protein</fullName>
    </recommendedName>
</protein>
<comment type="caution">
    <text evidence="2">The sequence shown here is derived from an EMBL/GenBank/DDBJ whole genome shotgun (WGS) entry which is preliminary data.</text>
</comment>
<name>A0A176YLJ5_9BRAD</name>
<dbReference type="GeneID" id="32582536"/>
<gene>
    <name evidence="2" type="ORF">AXW67_31225</name>
</gene>
<keyword evidence="3" id="KW-1185">Reference proteome</keyword>
<dbReference type="Gene3D" id="3.30.420.40">
    <property type="match status" value="1"/>
</dbReference>
<dbReference type="Proteomes" id="UP000077173">
    <property type="component" value="Unassembled WGS sequence"/>
</dbReference>
<dbReference type="AlphaFoldDB" id="A0A176YLJ5"/>
<sequence length="115" mass="12996">MRICGIKLGHDGAIAVIEDERLIFCVEREKRGNNRRYQAIDNFDAVVAALAAQGLDPRDFDQFVIDGAWWRDGLRLVSSTEPVTLEWGPMIHWLRCGWKMACADANASGYQVEDL</sequence>